<evidence type="ECO:0000259" key="10">
    <source>
        <dbReference type="Pfam" id="PF04981"/>
    </source>
</evidence>
<evidence type="ECO:0000313" key="13">
    <source>
        <dbReference type="EMBL" id="KAJ1721677.1"/>
    </source>
</evidence>
<feature type="domain" description="60S ribosomal export protein NMD3 OB-fold" evidence="11">
    <location>
        <begin position="310"/>
        <end position="395"/>
    </location>
</feature>
<dbReference type="AlphaFoldDB" id="A0A9W8CSC1"/>
<dbReference type="GO" id="GO:0005737">
    <property type="term" value="C:cytoplasm"/>
    <property type="evidence" value="ECO:0007669"/>
    <property type="project" value="UniProtKB-SubCell"/>
</dbReference>
<dbReference type="Pfam" id="PF21192">
    <property type="entry name" value="OB_NMD3"/>
    <property type="match status" value="1"/>
</dbReference>
<organism evidence="13 14">
    <name type="scientific">Coemansia erecta</name>
    <dbReference type="NCBI Taxonomy" id="147472"/>
    <lineage>
        <taxon>Eukaryota</taxon>
        <taxon>Fungi</taxon>
        <taxon>Fungi incertae sedis</taxon>
        <taxon>Zoopagomycota</taxon>
        <taxon>Kickxellomycotina</taxon>
        <taxon>Kickxellomycetes</taxon>
        <taxon>Kickxellales</taxon>
        <taxon>Kickxellaceae</taxon>
        <taxon>Coemansia</taxon>
    </lineage>
</organism>
<dbReference type="GO" id="GO:0015031">
    <property type="term" value="P:protein transport"/>
    <property type="evidence" value="ECO:0007669"/>
    <property type="project" value="UniProtKB-KW"/>
</dbReference>
<protein>
    <recommendedName>
        <fullName evidence="4">60S ribosomal export protein NMD3</fullName>
    </recommendedName>
</protein>
<evidence type="ECO:0000256" key="8">
    <source>
        <dbReference type="ARBA" id="ARBA00023242"/>
    </source>
</evidence>
<feature type="domain" description="Nmd3 N-terminal" evidence="10">
    <location>
        <begin position="14"/>
        <end position="242"/>
    </location>
</feature>
<evidence type="ECO:0000256" key="9">
    <source>
        <dbReference type="SAM" id="MobiDB-lite"/>
    </source>
</evidence>
<dbReference type="GO" id="GO:0000055">
    <property type="term" value="P:ribosomal large subunit export from nucleus"/>
    <property type="evidence" value="ECO:0007669"/>
    <property type="project" value="TreeGrafter"/>
</dbReference>
<evidence type="ECO:0000256" key="6">
    <source>
        <dbReference type="ARBA" id="ARBA00022490"/>
    </source>
</evidence>
<keyword evidence="5" id="KW-0813">Transport</keyword>
<gene>
    <name evidence="13" type="primary">NMD3</name>
    <name evidence="13" type="ORF">LPJ53_003837</name>
</gene>
<evidence type="ECO:0000256" key="4">
    <source>
        <dbReference type="ARBA" id="ARBA00017035"/>
    </source>
</evidence>
<feature type="region of interest" description="Disordered" evidence="9">
    <location>
        <begin position="455"/>
        <end position="687"/>
    </location>
</feature>
<dbReference type="InterPro" id="IPR048899">
    <property type="entry name" value="NMD_SH3"/>
</dbReference>
<accession>A0A9W8CSC1</accession>
<dbReference type="PANTHER" id="PTHR12746">
    <property type="entry name" value="NONSENSE-MEDIATED MRNA DECAY PROTEIN 3"/>
    <property type="match status" value="1"/>
</dbReference>
<keyword evidence="8" id="KW-0539">Nucleus</keyword>
<evidence type="ECO:0000256" key="1">
    <source>
        <dbReference type="ARBA" id="ARBA00004123"/>
    </source>
</evidence>
<evidence type="ECO:0000313" key="14">
    <source>
        <dbReference type="Proteomes" id="UP001149813"/>
    </source>
</evidence>
<comment type="subcellular location">
    <subcellularLocation>
        <location evidence="2">Cytoplasm</location>
    </subcellularLocation>
    <subcellularLocation>
        <location evidence="1">Nucleus</location>
    </subcellularLocation>
</comment>
<feature type="compositionally biased region" description="Acidic residues" evidence="9">
    <location>
        <begin position="469"/>
        <end position="493"/>
    </location>
</feature>
<reference evidence="13" key="1">
    <citation type="submission" date="2022-07" db="EMBL/GenBank/DDBJ databases">
        <title>Phylogenomic reconstructions and comparative analyses of Kickxellomycotina fungi.</title>
        <authorList>
            <person name="Reynolds N.K."/>
            <person name="Stajich J.E."/>
            <person name="Barry K."/>
            <person name="Grigoriev I.V."/>
            <person name="Crous P."/>
            <person name="Smith M.E."/>
        </authorList>
    </citation>
    <scope>NUCLEOTIDE SEQUENCE</scope>
    <source>
        <strain evidence="13">NBRC 32514</strain>
    </source>
</reference>
<feature type="domain" description="60S ribosomal export protein NMD3 SH3" evidence="12">
    <location>
        <begin position="245"/>
        <end position="290"/>
    </location>
</feature>
<evidence type="ECO:0000256" key="5">
    <source>
        <dbReference type="ARBA" id="ARBA00022448"/>
    </source>
</evidence>
<sequence length="687" mass="77800">MEYVPESRQQLILCCECGTAIPPNPANMCVNCVRSIVDITEGIPKQATVHWCKNCERYLQPPATWLACDLESRELLALCLKKLRGLTKVRLIDAGFVWTEPHSRRIKIKLTIQKEVFAATILQQAFEVEYVVASMMCPDCTKVMAQNMWKAMVQVRQKVDHQRTFFYLEQLILKHNAHQDTINIKEVKGGLDFHFAQRSHAIKMCDFLASMVPTRSKTSEQLISSDIHNGTSNYKFTYSVEIIPICRDDLVVIPKKTANMLGQIAPLTLCTRVGNVLHVIDFRTLQTSSVTGFAYWRTEDITPVCSMRDLKEFYVLDVELLGPRHGRYALADITVQRMADVGRNDNEFIVRSHLGNLLAYGDIVLGYDLDSANINNANFDSLKQDDVPSVVLVKKSYSERRRKRKNRNWRLKTLDKDDGELAPKKQDKEKLEADFETFLRDLEEDPELRQNINLYKDQEAAQRAQRVMDDDDDDMADSDDGEDAPEVPLEELLEDLKIGGGDDEDDEGNEMDMAAAKNASKFPGTGRSLSGKEETNDDNDNEYGSEVNDGGESEGEGEGEVEGDYDEEASDFGEEYQSGSEEEEDDYSNDEADDDEEATERGGSRVYNMRPSQKRSRDDSDASSDDEEYSISRRTRRRASNPPAAGSGEEEEEDRENGDSAPEDELEDANNNEDDDEEDVDDDEDEN</sequence>
<evidence type="ECO:0000256" key="7">
    <source>
        <dbReference type="ARBA" id="ARBA00022927"/>
    </source>
</evidence>
<feature type="compositionally biased region" description="Acidic residues" evidence="9">
    <location>
        <begin position="648"/>
        <end position="687"/>
    </location>
</feature>
<keyword evidence="6" id="KW-0963">Cytoplasm</keyword>
<comment type="similarity">
    <text evidence="3">Belongs to the NMD3 family.</text>
</comment>
<dbReference type="InterPro" id="IPR039768">
    <property type="entry name" value="Nmd3"/>
</dbReference>
<evidence type="ECO:0000259" key="12">
    <source>
        <dbReference type="Pfam" id="PF21193"/>
    </source>
</evidence>
<evidence type="ECO:0000259" key="11">
    <source>
        <dbReference type="Pfam" id="PF21192"/>
    </source>
</evidence>
<dbReference type="InterPro" id="IPR048898">
    <property type="entry name" value="OB_NMD3"/>
</dbReference>
<proteinExistence type="inferred from homology"/>
<name>A0A9W8CSC1_9FUNG</name>
<keyword evidence="7" id="KW-0653">Protein transport</keyword>
<dbReference type="Proteomes" id="UP001149813">
    <property type="component" value="Unassembled WGS sequence"/>
</dbReference>
<dbReference type="GO" id="GO:0005634">
    <property type="term" value="C:nucleus"/>
    <property type="evidence" value="ECO:0007669"/>
    <property type="project" value="UniProtKB-SubCell"/>
</dbReference>
<feature type="compositionally biased region" description="Acidic residues" evidence="9">
    <location>
        <begin position="535"/>
        <end position="598"/>
    </location>
</feature>
<dbReference type="Pfam" id="PF04981">
    <property type="entry name" value="NMD3"/>
    <property type="match status" value="1"/>
</dbReference>
<dbReference type="Pfam" id="PF21193">
    <property type="entry name" value="NMD_SH3"/>
    <property type="match status" value="1"/>
</dbReference>
<comment type="caution">
    <text evidence="13">The sequence shown here is derived from an EMBL/GenBank/DDBJ whole genome shotgun (WGS) entry which is preliminary data.</text>
</comment>
<dbReference type="PANTHER" id="PTHR12746:SF2">
    <property type="entry name" value="60S RIBOSOMAL EXPORT PROTEIN NMD3"/>
    <property type="match status" value="1"/>
</dbReference>
<dbReference type="OrthoDB" id="203821at2759"/>
<dbReference type="GO" id="GO:0043023">
    <property type="term" value="F:ribosomal large subunit binding"/>
    <property type="evidence" value="ECO:0007669"/>
    <property type="project" value="InterPro"/>
</dbReference>
<dbReference type="EMBL" id="JANBOJ010000156">
    <property type="protein sequence ID" value="KAJ1721677.1"/>
    <property type="molecule type" value="Genomic_DNA"/>
</dbReference>
<keyword evidence="14" id="KW-1185">Reference proteome</keyword>
<dbReference type="InterPro" id="IPR007064">
    <property type="entry name" value="Nmd3_N"/>
</dbReference>
<evidence type="ECO:0000256" key="3">
    <source>
        <dbReference type="ARBA" id="ARBA00009794"/>
    </source>
</evidence>
<evidence type="ECO:0000256" key="2">
    <source>
        <dbReference type="ARBA" id="ARBA00004496"/>
    </source>
</evidence>
<feature type="compositionally biased region" description="Acidic residues" evidence="9">
    <location>
        <begin position="501"/>
        <end position="510"/>
    </location>
</feature>